<evidence type="ECO:0000256" key="5">
    <source>
        <dbReference type="ARBA" id="ARBA00023136"/>
    </source>
</evidence>
<evidence type="ECO:0008006" key="13">
    <source>
        <dbReference type="Google" id="ProtNLM"/>
    </source>
</evidence>
<feature type="signal peptide" evidence="9">
    <location>
        <begin position="1"/>
        <end position="23"/>
    </location>
</feature>
<dbReference type="PANTHER" id="PTHR42643">
    <property type="entry name" value="IONOTROPIC RECEPTOR 20A-RELATED"/>
    <property type="match status" value="1"/>
</dbReference>
<dbReference type="EMBL" id="KE525343">
    <property type="protein sequence ID" value="KFB49165.1"/>
    <property type="molecule type" value="Genomic_DNA"/>
</dbReference>
<keyword evidence="7" id="KW-0325">Glycoprotein</keyword>
<evidence type="ECO:0000256" key="9">
    <source>
        <dbReference type="SAM" id="SignalP"/>
    </source>
</evidence>
<organism evidence="10">
    <name type="scientific">Anopheles sinensis</name>
    <name type="common">Mosquito</name>
    <dbReference type="NCBI Taxonomy" id="74873"/>
    <lineage>
        <taxon>Eukaryota</taxon>
        <taxon>Metazoa</taxon>
        <taxon>Ecdysozoa</taxon>
        <taxon>Arthropoda</taxon>
        <taxon>Hexapoda</taxon>
        <taxon>Insecta</taxon>
        <taxon>Pterygota</taxon>
        <taxon>Neoptera</taxon>
        <taxon>Endopterygota</taxon>
        <taxon>Diptera</taxon>
        <taxon>Nematocera</taxon>
        <taxon>Culicoidea</taxon>
        <taxon>Culicidae</taxon>
        <taxon>Anophelinae</taxon>
        <taxon>Anopheles</taxon>
    </lineage>
</organism>
<dbReference type="Proteomes" id="UP000030765">
    <property type="component" value="Unassembled WGS sequence"/>
</dbReference>
<dbReference type="AlphaFoldDB" id="A0A084WG21"/>
<evidence type="ECO:0000256" key="3">
    <source>
        <dbReference type="ARBA" id="ARBA00022692"/>
    </source>
</evidence>
<evidence type="ECO:0000256" key="7">
    <source>
        <dbReference type="ARBA" id="ARBA00023180"/>
    </source>
</evidence>
<feature type="transmembrane region" description="Helical" evidence="8">
    <location>
        <begin position="365"/>
        <end position="384"/>
    </location>
</feature>
<sequence>MKCFLRSVVTLVLLAQIVLIGGSIELPDTERLVAEKVAKFLSTILTDHSGGSVGGVCFFGNLARWWREVQDFLPIRYPPGGRILWRTQFIAARQCETPELCSTALWVGGGDAWKCEVVVVALTQKHLGKHLETLSNVPFWTASAVHVFVLDATRARERDHQLTELLATFGITRSLYVQAKRDSSFEVHFPILFQRRVVPVSPLEASHRWLQNFDQLANLHGFQYRTLYHTLIPYLYRYDGVFGGPDYHFLQTALERQNATHLWIYHKSTDTRLNSTDLQYVDRKLLEWGRVTFSLNRLMVGHPSSQLEKLYLNSFDGTCVMVPRRQLQTFILRLWEPFSQYLWYAVLLIALLTIVGNVALPKLFVVNYLLALLFGSAIVEYRLAALDRTILLILDILLFLLREAYTAKIITYMIQIRYEPELQTMAELAQSGPPLLLAPGEYDKFAETLASMKPSPRFEIRQDFSSFATTWQEYFRPGFAHLVPCSYGQALVLSDEMNEPSAPKFYLLRERLSMLPEAFTFSRNSPFIGKLGFFVASLQEAGIYGSWLRSDHYARDYTPTLDEILRFENLASLFYVLLVGYVASMVVFVAERLVAKVRASLSRKRLRVWAKRARIEAGTGNAMQTRLS</sequence>
<name>A0A084WG21_ANOSI</name>
<dbReference type="VEuPathDB" id="VectorBase:ASIS020131"/>
<evidence type="ECO:0000256" key="4">
    <source>
        <dbReference type="ARBA" id="ARBA00022989"/>
    </source>
</evidence>
<keyword evidence="4 8" id="KW-1133">Transmembrane helix</keyword>
<evidence type="ECO:0000313" key="12">
    <source>
        <dbReference type="Proteomes" id="UP000030765"/>
    </source>
</evidence>
<dbReference type="VEuPathDB" id="VectorBase:ASIC017323"/>
<dbReference type="EMBL" id="ATLV01023433">
    <property type="status" value="NOT_ANNOTATED_CDS"/>
    <property type="molecule type" value="Genomic_DNA"/>
</dbReference>
<feature type="chain" id="PRO_5001784895" description="Ionotropic receptor" evidence="9">
    <location>
        <begin position="24"/>
        <end position="628"/>
    </location>
</feature>
<gene>
    <name evidence="10" type="ORF">ZHAS_00017323</name>
</gene>
<reference evidence="11" key="2">
    <citation type="submission" date="2020-05" db="UniProtKB">
        <authorList>
            <consortium name="EnsemblMetazoa"/>
        </authorList>
    </citation>
    <scope>IDENTIFICATION</scope>
</reference>
<reference evidence="10 12" key="1">
    <citation type="journal article" date="2014" name="BMC Genomics">
        <title>Genome sequence of Anopheles sinensis provides insight into genetics basis of mosquito competence for malaria parasites.</title>
        <authorList>
            <person name="Zhou D."/>
            <person name="Zhang D."/>
            <person name="Ding G."/>
            <person name="Shi L."/>
            <person name="Hou Q."/>
            <person name="Ye Y."/>
            <person name="Xu Y."/>
            <person name="Zhou H."/>
            <person name="Xiong C."/>
            <person name="Li S."/>
            <person name="Yu J."/>
            <person name="Hong S."/>
            <person name="Yu X."/>
            <person name="Zou P."/>
            <person name="Chen C."/>
            <person name="Chang X."/>
            <person name="Wang W."/>
            <person name="Lv Y."/>
            <person name="Sun Y."/>
            <person name="Ma L."/>
            <person name="Shen B."/>
            <person name="Zhu C."/>
        </authorList>
    </citation>
    <scope>NUCLEOTIDE SEQUENCE [LARGE SCALE GENOMIC DNA]</scope>
</reference>
<feature type="transmembrane region" description="Helical" evidence="8">
    <location>
        <begin position="341"/>
        <end position="360"/>
    </location>
</feature>
<dbReference type="PANTHER" id="PTHR42643:SF41">
    <property type="entry name" value="IONOTROPIC RECEPTOR 20A-RELATED"/>
    <property type="match status" value="1"/>
</dbReference>
<dbReference type="InterPro" id="IPR052192">
    <property type="entry name" value="Insect_Ionotropic_Sensory_Rcpt"/>
</dbReference>
<comment type="subcellular location">
    <subcellularLocation>
        <location evidence="1">Cell membrane</location>
        <topology evidence="1">Multi-pass membrane protein</topology>
    </subcellularLocation>
</comment>
<proteinExistence type="predicted"/>
<keyword evidence="2" id="KW-1003">Cell membrane</keyword>
<keyword evidence="3 8" id="KW-0812">Transmembrane</keyword>
<dbReference type="GO" id="GO:0005886">
    <property type="term" value="C:plasma membrane"/>
    <property type="evidence" value="ECO:0007669"/>
    <property type="project" value="UniProtKB-SubCell"/>
</dbReference>
<evidence type="ECO:0000313" key="11">
    <source>
        <dbReference type="EnsemblMetazoa" id="ASIC017323-PA"/>
    </source>
</evidence>
<dbReference type="EnsemblMetazoa" id="ASIC017323-RA">
    <property type="protein sequence ID" value="ASIC017323-PA"/>
    <property type="gene ID" value="ASIC017323"/>
</dbReference>
<evidence type="ECO:0000256" key="1">
    <source>
        <dbReference type="ARBA" id="ARBA00004651"/>
    </source>
</evidence>
<dbReference type="STRING" id="74873.A0A084WG21"/>
<keyword evidence="12" id="KW-1185">Reference proteome</keyword>
<dbReference type="OrthoDB" id="7773435at2759"/>
<keyword evidence="5 8" id="KW-0472">Membrane</keyword>
<accession>A0A084WG21</accession>
<feature type="transmembrane region" description="Helical" evidence="8">
    <location>
        <begin position="570"/>
        <end position="595"/>
    </location>
</feature>
<evidence type="ECO:0000256" key="2">
    <source>
        <dbReference type="ARBA" id="ARBA00022475"/>
    </source>
</evidence>
<evidence type="ECO:0000256" key="6">
    <source>
        <dbReference type="ARBA" id="ARBA00023170"/>
    </source>
</evidence>
<evidence type="ECO:0000313" key="10">
    <source>
        <dbReference type="EMBL" id="KFB49165.1"/>
    </source>
</evidence>
<keyword evidence="6" id="KW-0675">Receptor</keyword>
<evidence type="ECO:0000256" key="8">
    <source>
        <dbReference type="SAM" id="Phobius"/>
    </source>
</evidence>
<dbReference type="OMA" id="PLQPFDW"/>
<keyword evidence="9" id="KW-0732">Signal</keyword>
<protein>
    <recommendedName>
        <fullName evidence="13">Ionotropic receptor</fullName>
    </recommendedName>
</protein>